<keyword evidence="3" id="KW-1185">Reference proteome</keyword>
<proteinExistence type="predicted"/>
<dbReference type="InterPro" id="IPR011990">
    <property type="entry name" value="TPR-like_helical_dom_sf"/>
</dbReference>
<evidence type="ECO:0000313" key="3">
    <source>
        <dbReference type="Proteomes" id="UP000224974"/>
    </source>
</evidence>
<gene>
    <name evidence="2" type="ORF">CRN84_02355</name>
</gene>
<evidence type="ECO:0000259" key="1">
    <source>
        <dbReference type="Pfam" id="PF00534"/>
    </source>
</evidence>
<dbReference type="CDD" id="cd03811">
    <property type="entry name" value="GT4_GT28_WabH-like"/>
    <property type="match status" value="1"/>
</dbReference>
<dbReference type="Gene3D" id="1.25.40.10">
    <property type="entry name" value="Tetratricopeptide repeat domain"/>
    <property type="match status" value="1"/>
</dbReference>
<dbReference type="SUPFAM" id="SSF53756">
    <property type="entry name" value="UDP-Glycosyltransferase/glycogen phosphorylase"/>
    <property type="match status" value="1"/>
</dbReference>
<accession>A0A2C6DQF7</accession>
<dbReference type="GO" id="GO:0016740">
    <property type="term" value="F:transferase activity"/>
    <property type="evidence" value="ECO:0007669"/>
    <property type="project" value="UniProtKB-KW"/>
</dbReference>
<dbReference type="Gene3D" id="3.40.50.2000">
    <property type="entry name" value="Glycogen Phosphorylase B"/>
    <property type="match status" value="2"/>
</dbReference>
<dbReference type="AlphaFoldDB" id="A0A2C6DQF7"/>
<dbReference type="Pfam" id="PF00534">
    <property type="entry name" value="Glycos_transf_1"/>
    <property type="match status" value="1"/>
</dbReference>
<sequence>MLSMDIDTLAQTVLRLKKAGKREQAMTLLNDVIPDEGMSTPTALKKAALLYDLGETERAFTLYDTLVADNIDDARYEYARRLYNRGLGKDAQLILCGIGDDALTRHKNYLFKINKICDLLEGLEQVPIPVGTNTRILAMKHAILSFRDRPVRPRPVGRLGRLSLCTGCLGGGGAERQISRLAIALTRHYQDQQAIAGLTVDEPVELIIRSLAPELKQDFFLKEVLDAKVDVVEIAKNTDNVFDDMSVECPTLRLLLSHLPPHCYYGVKHLVPHFTQRQPDYLSVWQDGACLMVGLAALLAGVPRIQLGLRGLPPVERQHLFKPEYEPLYQSLAQVPGVDFMSNNQCVAERYAHWLQLDAHQFQVVYNGVPPPAIEASLAVSPKIWRQFDERTQDAQTTLGGVFRFVCDKSPFVWIDFAAQYLQRHPASRFILVGDGELRAQAQQRAETLGILERILFVGVSRDVGYWLQKMDALMLFSRYEGLPNVLIEAQMVGVPVISTPAGGAAECVIEGVSGHILDDAQAVNLKQACRYAESMVTSWRHKTGFCEQTHAFLQARFSVDNMVCAFVKTMTLTRP</sequence>
<dbReference type="STRING" id="1111728.GCA_000427805_04029"/>
<dbReference type="PANTHER" id="PTHR12526">
    <property type="entry name" value="GLYCOSYLTRANSFERASE"/>
    <property type="match status" value="1"/>
</dbReference>
<dbReference type="Proteomes" id="UP000224974">
    <property type="component" value="Unassembled WGS sequence"/>
</dbReference>
<comment type="caution">
    <text evidence="2">The sequence shown here is derived from an EMBL/GenBank/DDBJ whole genome shotgun (WGS) entry which is preliminary data.</text>
</comment>
<dbReference type="InterPro" id="IPR001296">
    <property type="entry name" value="Glyco_trans_1"/>
</dbReference>
<evidence type="ECO:0000313" key="2">
    <source>
        <dbReference type="EMBL" id="PHI32568.1"/>
    </source>
</evidence>
<dbReference type="EMBL" id="PDDX01000001">
    <property type="protein sequence ID" value="PHI32568.1"/>
    <property type="molecule type" value="Genomic_DNA"/>
</dbReference>
<organism evidence="2 3">
    <name type="scientific">Budvicia aquatica</name>
    <dbReference type="NCBI Taxonomy" id="82979"/>
    <lineage>
        <taxon>Bacteria</taxon>
        <taxon>Pseudomonadati</taxon>
        <taxon>Pseudomonadota</taxon>
        <taxon>Gammaproteobacteria</taxon>
        <taxon>Enterobacterales</taxon>
        <taxon>Budviciaceae</taxon>
        <taxon>Budvicia</taxon>
    </lineage>
</organism>
<reference evidence="3" key="1">
    <citation type="submission" date="2017-09" db="EMBL/GenBank/DDBJ databases">
        <title>FDA dAtabase for Regulatory Grade micrObial Sequences (FDA-ARGOS): Supporting development and validation of Infectious Disease Dx tests.</title>
        <authorList>
            <person name="Minogue T."/>
            <person name="Wolcott M."/>
            <person name="Wasieloski L."/>
            <person name="Aguilar W."/>
            <person name="Moore D."/>
            <person name="Tallon L."/>
            <person name="Sadzewicz L."/>
            <person name="Ott S."/>
            <person name="Zhao X."/>
            <person name="Nagaraj S."/>
            <person name="Vavikolanu K."/>
            <person name="Aluvathingal J."/>
            <person name="Nadendla S."/>
            <person name="Sichtig H."/>
        </authorList>
    </citation>
    <scope>NUCLEOTIDE SEQUENCE [LARGE SCALE GENOMIC DNA]</scope>
    <source>
        <strain evidence="3">FDAARGOS_387</strain>
    </source>
</reference>
<feature type="domain" description="Glycosyl transferase family 1" evidence="1">
    <location>
        <begin position="402"/>
        <end position="533"/>
    </location>
</feature>
<dbReference type="OrthoDB" id="9777346at2"/>
<dbReference type="NCBIfam" id="NF012034">
    <property type="entry name" value="PRK15490.1"/>
    <property type="match status" value="1"/>
</dbReference>
<protein>
    <submittedName>
        <fullName evidence="2">Vi polysaccharide biosynthesis glycosyltransferase TviE</fullName>
    </submittedName>
</protein>
<name>A0A2C6DQF7_9GAMM</name>
<keyword evidence="2" id="KW-0808">Transferase</keyword>